<name>A0A0P4XKT0_9CRUS</name>
<reference evidence="1" key="1">
    <citation type="submission" date="2015-10" db="EMBL/GenBank/DDBJ databases">
        <title>Daphnia magna gene sets from two clonal populations assembled and annotated with EvidentialGene.</title>
        <authorList>
            <person name="Gilbert D."/>
            <person name="Podicheti R."/>
            <person name="Orsini L."/>
            <person name="Colbourne J."/>
            <person name="Pfrender M."/>
        </authorList>
    </citation>
    <scope>NUCLEOTIDE SEQUENCE</scope>
</reference>
<evidence type="ECO:0000313" key="1">
    <source>
        <dbReference type="EMBL" id="JAI80667.1"/>
    </source>
</evidence>
<sequence length="141" mass="16547">MKKKRNRQLWRERKRKKERKKKEFSIRSILTRATMYIQSACSFPQFPAGFQKAHHTHTHIGKPSRKIKKIKLYNDSCLFFFCATTTVTSEYKITTQSAKRHNGAPNSIFKKRRQTSRQAFQGGLKVPKCFVPNKNNQGLKT</sequence>
<reference evidence="1" key="2">
    <citation type="submission" date="2015-10" db="EMBL/GenBank/DDBJ databases">
        <authorList>
            <person name="Gilbert D.G."/>
        </authorList>
    </citation>
    <scope>NUCLEOTIDE SEQUENCE</scope>
</reference>
<protein>
    <submittedName>
        <fullName evidence="1">Uncharacterized protein</fullName>
    </submittedName>
</protein>
<dbReference type="EMBL" id="GDIP01242734">
    <property type="protein sequence ID" value="JAI80667.1"/>
    <property type="molecule type" value="Transcribed_RNA"/>
</dbReference>
<dbReference type="AlphaFoldDB" id="A0A0P4XKT0"/>
<proteinExistence type="predicted"/>
<accession>A0A0P4XKT0</accession>
<organism evidence="1">
    <name type="scientific">Daphnia magna</name>
    <dbReference type="NCBI Taxonomy" id="35525"/>
    <lineage>
        <taxon>Eukaryota</taxon>
        <taxon>Metazoa</taxon>
        <taxon>Ecdysozoa</taxon>
        <taxon>Arthropoda</taxon>
        <taxon>Crustacea</taxon>
        <taxon>Branchiopoda</taxon>
        <taxon>Diplostraca</taxon>
        <taxon>Cladocera</taxon>
        <taxon>Anomopoda</taxon>
        <taxon>Daphniidae</taxon>
        <taxon>Daphnia</taxon>
    </lineage>
</organism>